<protein>
    <recommendedName>
        <fullName evidence="2">Lipoprotein</fullName>
    </recommendedName>
</protein>
<dbReference type="AlphaFoldDB" id="A0A3B0SZ26"/>
<dbReference type="EMBL" id="UOEK01000347">
    <property type="protein sequence ID" value="VAW06347.1"/>
    <property type="molecule type" value="Genomic_DNA"/>
</dbReference>
<evidence type="ECO:0000313" key="1">
    <source>
        <dbReference type="EMBL" id="VAW06347.1"/>
    </source>
</evidence>
<accession>A0A3B0SZ26</accession>
<organism evidence="1">
    <name type="scientific">hydrothermal vent metagenome</name>
    <dbReference type="NCBI Taxonomy" id="652676"/>
    <lineage>
        <taxon>unclassified sequences</taxon>
        <taxon>metagenomes</taxon>
        <taxon>ecological metagenomes</taxon>
    </lineage>
</organism>
<gene>
    <name evidence="1" type="ORF">MNBD_ACTINO02-985</name>
</gene>
<evidence type="ECO:0008006" key="2">
    <source>
        <dbReference type="Google" id="ProtNLM"/>
    </source>
</evidence>
<dbReference type="PROSITE" id="PS51257">
    <property type="entry name" value="PROKAR_LIPOPROTEIN"/>
    <property type="match status" value="1"/>
</dbReference>
<reference evidence="1" key="1">
    <citation type="submission" date="2018-06" db="EMBL/GenBank/DDBJ databases">
        <authorList>
            <person name="Zhirakovskaya E."/>
        </authorList>
    </citation>
    <scope>NUCLEOTIDE SEQUENCE</scope>
</reference>
<name>A0A3B0SZ26_9ZZZZ</name>
<sequence length="159" mass="17132">MNIRHAAPWRFSALVVVAILVVGACSTVPSAEQLPETTPEELVIAAINTFATDFPQYAGDARVVRVPPNVDVVVVERGLDPPRKVTSAPLRDSRTRIDVAVYWDVDGVSQESDYWRVGITSVNGSDYVSVSMFFRVNDAGEIERVDPSGAGVAPTTSVS</sequence>
<proteinExistence type="predicted"/>